<dbReference type="InterPro" id="IPR035005">
    <property type="entry name" value="hnRNPL_RRM1"/>
</dbReference>
<dbReference type="Pfam" id="PF13893">
    <property type="entry name" value="RRM_5"/>
    <property type="match status" value="1"/>
</dbReference>
<reference evidence="4" key="2">
    <citation type="submission" date="2025-08" db="UniProtKB">
        <authorList>
            <consortium name="Ensembl"/>
        </authorList>
    </citation>
    <scope>IDENTIFICATION</scope>
</reference>
<evidence type="ECO:0000259" key="3">
    <source>
        <dbReference type="PROSITE" id="PS50102"/>
    </source>
</evidence>
<sequence>MAAAAGRYYGEGGRATKRQKTEDGGMTTESYDDPHKTLPSPVVHIRGLVDGIMEADLVEALQEFGAISYVVMMPKKRQALVEYEDMNGSCNAVTYAAENQVYIAGHPAFINYSTSQKISRPGDPDDTRSVNNVLLLTIMNPIYPITTDVLYTICNNCGPVQRIVIFRKNGVQAMRAKASLNGADIYSGCCTLKIEYAKPARLNVFKNDQDTWDYTNPNLSGPQGGYHSYNDESYGQRYGPGYGPPPPEYGPHADSPVVMVYGLEPSKINADKVFNIFCLYGNVERVKFMKSKPGAAMVEMGDCYSVDRAITHLNNNFLFGQKLNVCVSKQQAIMPGQCYELEDGTSSFKDFHGSRNNRFTSPEQAAKNRIQHPSNVLHFFNGQPDISAEIFNQVCDDLGIKSPSNVKLFTGKSERSSSGLLEWESINDAMEALAMMNHYQMKNPSGPYPYTLKLCFSTAHHAN</sequence>
<dbReference type="CDD" id="cd12699">
    <property type="entry name" value="RRM3_hnRNPL"/>
    <property type="match status" value="1"/>
</dbReference>
<evidence type="ECO:0000313" key="5">
    <source>
        <dbReference type="Proteomes" id="UP000472263"/>
    </source>
</evidence>
<keyword evidence="5" id="KW-1185">Reference proteome</keyword>
<name>A0A667XPA4_9TELE</name>
<dbReference type="Gene3D" id="3.30.70.330">
    <property type="match status" value="4"/>
</dbReference>
<dbReference type="PANTHER" id="PTHR15592">
    <property type="entry name" value="MATRIN 3/NUCLEAR PROTEIN 220-RELATED"/>
    <property type="match status" value="1"/>
</dbReference>
<reference evidence="4" key="1">
    <citation type="submission" date="2019-06" db="EMBL/GenBank/DDBJ databases">
        <authorList>
            <consortium name="Wellcome Sanger Institute Data Sharing"/>
        </authorList>
    </citation>
    <scope>NUCLEOTIDE SEQUENCE [LARGE SCALE GENOMIC DNA]</scope>
</reference>
<feature type="domain" description="RRM" evidence="3">
    <location>
        <begin position="256"/>
        <end position="330"/>
    </location>
</feature>
<protein>
    <submittedName>
        <fullName evidence="4">Heterogeneous nuclear ribonucleoprotein L</fullName>
    </submittedName>
</protein>
<gene>
    <name evidence="4" type="primary">HNRNPL</name>
    <name evidence="4" type="synonym">LOC115371794</name>
</gene>
<dbReference type="FunFam" id="3.30.70.330:FF:000072">
    <property type="entry name" value="heterogeneous nuclear ribonucleoprotein L isoform X1"/>
    <property type="match status" value="1"/>
</dbReference>
<feature type="region of interest" description="Disordered" evidence="2">
    <location>
        <begin position="1"/>
        <end position="37"/>
    </location>
</feature>
<dbReference type="Ensembl" id="ENSMMDT00005011257.1">
    <property type="protein sequence ID" value="ENSMMDP00005010921.1"/>
    <property type="gene ID" value="ENSMMDG00005005465.1"/>
</dbReference>
<dbReference type="AlphaFoldDB" id="A0A667XPA4"/>
<dbReference type="PROSITE" id="PS50102">
    <property type="entry name" value="RRM"/>
    <property type="match status" value="2"/>
</dbReference>
<organism evidence="4 5">
    <name type="scientific">Myripristis murdjan</name>
    <name type="common">pinecone soldierfish</name>
    <dbReference type="NCBI Taxonomy" id="586833"/>
    <lineage>
        <taxon>Eukaryota</taxon>
        <taxon>Metazoa</taxon>
        <taxon>Chordata</taxon>
        <taxon>Craniata</taxon>
        <taxon>Vertebrata</taxon>
        <taxon>Euteleostomi</taxon>
        <taxon>Actinopterygii</taxon>
        <taxon>Neopterygii</taxon>
        <taxon>Teleostei</taxon>
        <taxon>Neoteleostei</taxon>
        <taxon>Acanthomorphata</taxon>
        <taxon>Holocentriformes</taxon>
        <taxon>Holocentridae</taxon>
        <taxon>Myripristis</taxon>
    </lineage>
</organism>
<dbReference type="CDD" id="cd12780">
    <property type="entry name" value="RRM1_hnRNPL"/>
    <property type="match status" value="1"/>
</dbReference>
<dbReference type="GO" id="GO:0003723">
    <property type="term" value="F:RNA binding"/>
    <property type="evidence" value="ECO:0007669"/>
    <property type="project" value="UniProtKB-UniRule"/>
</dbReference>
<dbReference type="Pfam" id="PF22976">
    <property type="entry name" value="RRM_10"/>
    <property type="match status" value="1"/>
</dbReference>
<evidence type="ECO:0000256" key="2">
    <source>
        <dbReference type="SAM" id="MobiDB-lite"/>
    </source>
</evidence>
<dbReference type="SMART" id="SM00360">
    <property type="entry name" value="RRM"/>
    <property type="match status" value="3"/>
</dbReference>
<evidence type="ECO:0000313" key="4">
    <source>
        <dbReference type="Ensembl" id="ENSMMDP00005010921.1"/>
    </source>
</evidence>
<dbReference type="InterPro" id="IPR034816">
    <property type="entry name" value="hnRNP-L_RRM3"/>
</dbReference>
<dbReference type="InterPro" id="IPR000504">
    <property type="entry name" value="RRM_dom"/>
</dbReference>
<proteinExistence type="predicted"/>
<accession>A0A667XPA4</accession>
<keyword evidence="1" id="KW-0694">RNA-binding</keyword>
<dbReference type="FunFam" id="3.30.70.330:FF:000073">
    <property type="entry name" value="Heterogeneous nuclear ribonucleoprotein L like"/>
    <property type="match status" value="1"/>
</dbReference>
<dbReference type="InterPro" id="IPR012677">
    <property type="entry name" value="Nucleotide-bd_a/b_plait_sf"/>
</dbReference>
<dbReference type="Proteomes" id="UP000472263">
    <property type="component" value="Chromosome 14"/>
</dbReference>
<reference evidence="4" key="3">
    <citation type="submission" date="2025-09" db="UniProtKB">
        <authorList>
            <consortium name="Ensembl"/>
        </authorList>
    </citation>
    <scope>IDENTIFICATION</scope>
</reference>
<dbReference type="SUPFAM" id="SSF54928">
    <property type="entry name" value="RNA-binding domain, RBD"/>
    <property type="match status" value="3"/>
</dbReference>
<dbReference type="GeneTree" id="ENSGT01030000234642"/>
<feature type="domain" description="RRM" evidence="3">
    <location>
        <begin position="41"/>
        <end position="115"/>
    </location>
</feature>
<dbReference type="InterPro" id="IPR035979">
    <property type="entry name" value="RBD_domain_sf"/>
</dbReference>
<dbReference type="InterPro" id="IPR055204">
    <property type="entry name" value="HNRNPL_RRM"/>
</dbReference>
<evidence type="ECO:0000256" key="1">
    <source>
        <dbReference type="PROSITE-ProRule" id="PRU00176"/>
    </source>
</evidence>